<proteinExistence type="predicted"/>
<dbReference type="AlphaFoldDB" id="A0AAU7MGY0"/>
<evidence type="ECO:0000313" key="3">
    <source>
        <dbReference type="EMBL" id="XBP96642.1"/>
    </source>
</evidence>
<dbReference type="PANTHER" id="PTHR31157:SF1">
    <property type="entry name" value="SCP DOMAIN-CONTAINING PROTEIN"/>
    <property type="match status" value="1"/>
</dbReference>
<dbReference type="PANTHER" id="PTHR31157">
    <property type="entry name" value="SCP DOMAIN-CONTAINING PROTEIN"/>
    <property type="match status" value="1"/>
</dbReference>
<reference evidence="4" key="2">
    <citation type="submission" date="2024-06" db="EMBL/GenBank/DDBJ databases">
        <title>Micromonospora mangrovi CCTCC AA 2012012 genome sequences.</title>
        <authorList>
            <person name="Gao J."/>
        </authorList>
    </citation>
    <scope>NUCLEOTIDE SEQUENCE</scope>
    <source>
        <strain evidence="4">CCTCC AA 2012012</strain>
    </source>
</reference>
<feature type="compositionally biased region" description="Low complexity" evidence="1">
    <location>
        <begin position="1"/>
        <end position="13"/>
    </location>
</feature>
<evidence type="ECO:0000259" key="2">
    <source>
        <dbReference type="Pfam" id="PF00188"/>
    </source>
</evidence>
<dbReference type="CDD" id="cd05379">
    <property type="entry name" value="CAP_bacterial"/>
    <property type="match status" value="1"/>
</dbReference>
<accession>A0AAU7MGY0</accession>
<name>A0AAU7MGY0_9ACTN</name>
<gene>
    <name evidence="4" type="ORF">ABUL08_09590</name>
    <name evidence="3" type="ORF">VK199_09540</name>
</gene>
<protein>
    <submittedName>
        <fullName evidence="3">CAP domain-containing protein</fullName>
    </submittedName>
</protein>
<dbReference type="EMBL" id="CP159342">
    <property type="protein sequence ID" value="XCH77349.1"/>
    <property type="molecule type" value="Genomic_DNA"/>
</dbReference>
<feature type="compositionally biased region" description="Low complexity" evidence="1">
    <location>
        <begin position="29"/>
        <end position="45"/>
    </location>
</feature>
<dbReference type="InterPro" id="IPR035940">
    <property type="entry name" value="CAP_sf"/>
</dbReference>
<dbReference type="RefSeq" id="WP_350938567.1">
    <property type="nucleotide sequence ID" value="NZ_CP157762.1"/>
</dbReference>
<dbReference type="Gene3D" id="3.40.33.10">
    <property type="entry name" value="CAP"/>
    <property type="match status" value="1"/>
</dbReference>
<dbReference type="InterPro" id="IPR014044">
    <property type="entry name" value="CAP_dom"/>
</dbReference>
<feature type="domain" description="SCP" evidence="2">
    <location>
        <begin position="56"/>
        <end position="165"/>
    </location>
</feature>
<organism evidence="3">
    <name type="scientific">Micromonospora sp. CCTCC AA 2012012</name>
    <dbReference type="NCBI Taxonomy" id="3111921"/>
    <lineage>
        <taxon>Bacteria</taxon>
        <taxon>Bacillati</taxon>
        <taxon>Actinomycetota</taxon>
        <taxon>Actinomycetes</taxon>
        <taxon>Micromonosporales</taxon>
        <taxon>Micromonosporaceae</taxon>
        <taxon>Micromonospora</taxon>
    </lineage>
</organism>
<dbReference type="SUPFAM" id="SSF55797">
    <property type="entry name" value="PR-1-like"/>
    <property type="match status" value="1"/>
</dbReference>
<sequence>MPSASSRATSRAVPAPPPASSGGPGRAGGPRTTSGTRTSDRTGSGQVNAEAERWSLQLLNEERAKVGLPPVAQKEDLSRFARRWAEVMRRTSFHHSGSERDHLVRHRRTGTSENIVWWSDAGLSAEQAARTLQEMWRKSPGHYRNQTTREWTEVGVGLYHDSSGWWGVHVFSNG</sequence>
<reference evidence="3" key="1">
    <citation type="submission" date="2024-01" db="EMBL/GenBank/DDBJ databases">
        <title>The genome sequence of Micromonospora mangrovi CCTCC AA 2012012.</title>
        <authorList>
            <person name="Gao J."/>
        </authorList>
    </citation>
    <scope>NUCLEOTIDE SEQUENCE</scope>
    <source>
        <strain evidence="3">CCTCC AA 2012012</strain>
    </source>
</reference>
<evidence type="ECO:0000313" key="4">
    <source>
        <dbReference type="EMBL" id="XCH77349.1"/>
    </source>
</evidence>
<dbReference type="Pfam" id="PF00188">
    <property type="entry name" value="CAP"/>
    <property type="match status" value="1"/>
</dbReference>
<evidence type="ECO:0000256" key="1">
    <source>
        <dbReference type="SAM" id="MobiDB-lite"/>
    </source>
</evidence>
<dbReference type="EMBL" id="CP157762">
    <property type="protein sequence ID" value="XBP96642.1"/>
    <property type="molecule type" value="Genomic_DNA"/>
</dbReference>
<feature type="region of interest" description="Disordered" evidence="1">
    <location>
        <begin position="1"/>
        <end position="49"/>
    </location>
</feature>